<feature type="chain" id="PRO_5041962209" description="Nose resistant-to-fluoxetine protein N-terminal domain-containing protein" evidence="1">
    <location>
        <begin position="18"/>
        <end position="192"/>
    </location>
</feature>
<reference evidence="3" key="1">
    <citation type="submission" date="2021-06" db="EMBL/GenBank/DDBJ databases">
        <title>Parelaphostrongylus tenuis whole genome reference sequence.</title>
        <authorList>
            <person name="Garwood T.J."/>
            <person name="Larsen P.A."/>
            <person name="Fountain-Jones N.M."/>
            <person name="Garbe J.R."/>
            <person name="Macchietto M.G."/>
            <person name="Kania S.A."/>
            <person name="Gerhold R.W."/>
            <person name="Richards J.E."/>
            <person name="Wolf T.M."/>
        </authorList>
    </citation>
    <scope>NUCLEOTIDE SEQUENCE</scope>
    <source>
        <strain evidence="3">MNPRO001-30</strain>
        <tissue evidence="3">Meninges</tissue>
    </source>
</reference>
<sequence>MMLLLLFLLTLYSLTEAVSRLTETFVSFKNLNDLLANNVSSQCLLDVTTLSKSLAEFVSTAKSCIKQGGCVASQKEILQKNMYAAKQLDAFGKLPAGIMELTTVSTGSYVECNEVHAPYETHYCFVMMHSNNCSAHAMVEKLTVKLAVCMPRSCNEQQLDRCNQQFHGTPVAKSFCLNSMQSHTLPRKQGRS</sequence>
<proteinExistence type="predicted"/>
<dbReference type="PANTHER" id="PTHR11161:SF0">
    <property type="entry name" value="O-ACYLTRANSFERASE LIKE PROTEIN"/>
    <property type="match status" value="1"/>
</dbReference>
<dbReference type="Proteomes" id="UP001196413">
    <property type="component" value="Unassembled WGS sequence"/>
</dbReference>
<evidence type="ECO:0000256" key="1">
    <source>
        <dbReference type="SAM" id="SignalP"/>
    </source>
</evidence>
<feature type="signal peptide" evidence="1">
    <location>
        <begin position="1"/>
        <end position="17"/>
    </location>
</feature>
<dbReference type="PANTHER" id="PTHR11161">
    <property type="entry name" value="O-ACYLTRANSFERASE"/>
    <property type="match status" value="1"/>
</dbReference>
<evidence type="ECO:0000259" key="2">
    <source>
        <dbReference type="SMART" id="SM00703"/>
    </source>
</evidence>
<dbReference type="Pfam" id="PF20146">
    <property type="entry name" value="NRF"/>
    <property type="match status" value="1"/>
</dbReference>
<dbReference type="SMART" id="SM00703">
    <property type="entry name" value="NRF"/>
    <property type="match status" value="1"/>
</dbReference>
<evidence type="ECO:0000313" key="3">
    <source>
        <dbReference type="EMBL" id="KAJ1363087.1"/>
    </source>
</evidence>
<protein>
    <recommendedName>
        <fullName evidence="2">Nose resistant-to-fluoxetine protein N-terminal domain-containing protein</fullName>
    </recommendedName>
</protein>
<keyword evidence="1" id="KW-0732">Signal</keyword>
<evidence type="ECO:0000313" key="4">
    <source>
        <dbReference type="Proteomes" id="UP001196413"/>
    </source>
</evidence>
<keyword evidence="4" id="KW-1185">Reference proteome</keyword>
<accession>A0AAD5QVN0</accession>
<name>A0AAD5QVN0_PARTN</name>
<comment type="caution">
    <text evidence="3">The sequence shown here is derived from an EMBL/GenBank/DDBJ whole genome shotgun (WGS) entry which is preliminary data.</text>
</comment>
<dbReference type="AlphaFoldDB" id="A0AAD5QVN0"/>
<dbReference type="EMBL" id="JAHQIW010004611">
    <property type="protein sequence ID" value="KAJ1363087.1"/>
    <property type="molecule type" value="Genomic_DNA"/>
</dbReference>
<gene>
    <name evidence="3" type="ORF">KIN20_022854</name>
</gene>
<dbReference type="InterPro" id="IPR006621">
    <property type="entry name" value="Nose-resist-to-fluoxetine_N"/>
</dbReference>
<dbReference type="InterPro" id="IPR052728">
    <property type="entry name" value="O2_lipid_transport_reg"/>
</dbReference>
<organism evidence="3 4">
    <name type="scientific">Parelaphostrongylus tenuis</name>
    <name type="common">Meningeal worm</name>
    <dbReference type="NCBI Taxonomy" id="148309"/>
    <lineage>
        <taxon>Eukaryota</taxon>
        <taxon>Metazoa</taxon>
        <taxon>Ecdysozoa</taxon>
        <taxon>Nematoda</taxon>
        <taxon>Chromadorea</taxon>
        <taxon>Rhabditida</taxon>
        <taxon>Rhabditina</taxon>
        <taxon>Rhabditomorpha</taxon>
        <taxon>Strongyloidea</taxon>
        <taxon>Metastrongylidae</taxon>
        <taxon>Parelaphostrongylus</taxon>
    </lineage>
</organism>
<feature type="domain" description="Nose resistant-to-fluoxetine protein N-terminal" evidence="2">
    <location>
        <begin position="40"/>
        <end position="178"/>
    </location>
</feature>